<evidence type="ECO:0000256" key="1">
    <source>
        <dbReference type="SAM" id="MobiDB-lite"/>
    </source>
</evidence>
<dbReference type="EMBL" id="HACG01003269">
    <property type="protein sequence ID" value="CEK50134.1"/>
    <property type="molecule type" value="Transcribed_RNA"/>
</dbReference>
<feature type="region of interest" description="Disordered" evidence="1">
    <location>
        <begin position="1"/>
        <end position="117"/>
    </location>
</feature>
<reference evidence="2" key="1">
    <citation type="submission" date="2014-12" db="EMBL/GenBank/DDBJ databases">
        <title>Insight into the proteome of Arion vulgaris.</title>
        <authorList>
            <person name="Aradska J."/>
            <person name="Bulat T."/>
            <person name="Smidak R."/>
            <person name="Sarate P."/>
            <person name="Gangsoo J."/>
            <person name="Sialana F."/>
            <person name="Bilban M."/>
            <person name="Lubec G."/>
        </authorList>
    </citation>
    <scope>NUCLEOTIDE SEQUENCE</scope>
    <source>
        <tissue evidence="2">Skin</tissue>
    </source>
</reference>
<sequence length="117" mass="12931">PQQPSRELLSPSSRDASPSFSSQSSELQQHSSRSQTDRPNSGGTHPPGVLEGFRIPPPALSPLQNAPKPPDLDKFDRKDKKKRKKEKKEDKMPPQKPENPSDISPPFGFAAPLHPHL</sequence>
<dbReference type="AlphaFoldDB" id="A0A0B6Y1V8"/>
<feature type="non-terminal residue" evidence="2">
    <location>
        <position position="117"/>
    </location>
</feature>
<proteinExistence type="predicted"/>
<feature type="compositionally biased region" description="Low complexity" evidence="1">
    <location>
        <begin position="10"/>
        <end position="34"/>
    </location>
</feature>
<organism evidence="2">
    <name type="scientific">Arion vulgaris</name>
    <dbReference type="NCBI Taxonomy" id="1028688"/>
    <lineage>
        <taxon>Eukaryota</taxon>
        <taxon>Metazoa</taxon>
        <taxon>Spiralia</taxon>
        <taxon>Lophotrochozoa</taxon>
        <taxon>Mollusca</taxon>
        <taxon>Gastropoda</taxon>
        <taxon>Heterobranchia</taxon>
        <taxon>Euthyneura</taxon>
        <taxon>Panpulmonata</taxon>
        <taxon>Eupulmonata</taxon>
        <taxon>Stylommatophora</taxon>
        <taxon>Helicina</taxon>
        <taxon>Arionoidea</taxon>
        <taxon>Arionidae</taxon>
        <taxon>Arion</taxon>
    </lineage>
</organism>
<name>A0A0B6Y1V8_9EUPU</name>
<evidence type="ECO:0000313" key="2">
    <source>
        <dbReference type="EMBL" id="CEK50134.1"/>
    </source>
</evidence>
<gene>
    <name evidence="2" type="primary">ORF9949</name>
</gene>
<accession>A0A0B6Y1V8</accession>
<feature type="non-terminal residue" evidence="2">
    <location>
        <position position="1"/>
    </location>
</feature>
<protein>
    <submittedName>
        <fullName evidence="2">Uncharacterized protein</fullName>
    </submittedName>
</protein>